<dbReference type="InterPro" id="IPR047817">
    <property type="entry name" value="ABC2_TM_bact-type"/>
</dbReference>
<evidence type="ECO:0000256" key="11">
    <source>
        <dbReference type="RuleBase" id="RU361157"/>
    </source>
</evidence>
<feature type="transmembrane region" description="Helical" evidence="11">
    <location>
        <begin position="250"/>
        <end position="268"/>
    </location>
</feature>
<comment type="similarity">
    <text evidence="2 11">Belongs to the ABC-2 integral membrane protein family.</text>
</comment>
<dbReference type="Proteomes" id="UP001320609">
    <property type="component" value="Unassembled WGS sequence"/>
</dbReference>
<reference evidence="13 14" key="1">
    <citation type="submission" date="2022-03" db="EMBL/GenBank/DDBJ databases">
        <title>Genomic signatures underlying metal tolerance in selected Arctic bacterial isolates.</title>
        <authorList>
            <person name="Thomas F.A."/>
            <person name="Venkatachalam S."/>
            <person name="Krishnan K.P."/>
        </authorList>
    </citation>
    <scope>NUCLEOTIDE SEQUENCE [LARGE SCALE GENOMIC DNA]</scope>
    <source>
        <strain evidence="13 14">HM116</strain>
    </source>
</reference>
<proteinExistence type="inferred from homology"/>
<evidence type="ECO:0000256" key="3">
    <source>
        <dbReference type="ARBA" id="ARBA00022448"/>
    </source>
</evidence>
<feature type="transmembrane region" description="Helical" evidence="11">
    <location>
        <begin position="194"/>
        <end position="212"/>
    </location>
</feature>
<protein>
    <recommendedName>
        <fullName evidence="11">Transport permease protein</fullName>
    </recommendedName>
</protein>
<evidence type="ECO:0000256" key="2">
    <source>
        <dbReference type="ARBA" id="ARBA00007783"/>
    </source>
</evidence>
<keyword evidence="10 11" id="KW-0472">Membrane</keyword>
<feature type="transmembrane region" description="Helical" evidence="11">
    <location>
        <begin position="82"/>
        <end position="102"/>
    </location>
</feature>
<evidence type="ECO:0000256" key="10">
    <source>
        <dbReference type="ARBA" id="ARBA00023136"/>
    </source>
</evidence>
<gene>
    <name evidence="13" type="ORF">MLE19_01075</name>
</gene>
<dbReference type="RefSeq" id="WP_240716218.1">
    <property type="nucleotide sequence ID" value="NZ_JAKVTW010000001.1"/>
</dbReference>
<keyword evidence="9" id="KW-0625">Polysaccharide transport</keyword>
<evidence type="ECO:0000256" key="9">
    <source>
        <dbReference type="ARBA" id="ARBA00023047"/>
    </source>
</evidence>
<keyword evidence="5" id="KW-0762">Sugar transport</keyword>
<evidence type="ECO:0000313" key="14">
    <source>
        <dbReference type="Proteomes" id="UP001320609"/>
    </source>
</evidence>
<comment type="subcellular location">
    <subcellularLocation>
        <location evidence="11">Cell inner membrane</location>
        <topology evidence="11">Multi-pass membrane protein</topology>
    </subcellularLocation>
    <subcellularLocation>
        <location evidence="1">Cell membrane</location>
        <topology evidence="1">Multi-pass membrane protein</topology>
    </subcellularLocation>
</comment>
<evidence type="ECO:0000256" key="5">
    <source>
        <dbReference type="ARBA" id="ARBA00022597"/>
    </source>
</evidence>
<feature type="domain" description="ABC transmembrane type-2" evidence="12">
    <location>
        <begin position="42"/>
        <end position="271"/>
    </location>
</feature>
<evidence type="ECO:0000313" key="13">
    <source>
        <dbReference type="EMBL" id="MCH4809911.1"/>
    </source>
</evidence>
<keyword evidence="8 11" id="KW-1133">Transmembrane helix</keyword>
<dbReference type="PROSITE" id="PS51012">
    <property type="entry name" value="ABC_TM2"/>
    <property type="match status" value="1"/>
</dbReference>
<dbReference type="PANTHER" id="PTHR30413:SF10">
    <property type="entry name" value="CAPSULE POLYSACCHARIDE EXPORT INNER-MEMBRANE PROTEIN CTRC"/>
    <property type="match status" value="1"/>
</dbReference>
<evidence type="ECO:0000256" key="7">
    <source>
        <dbReference type="ARBA" id="ARBA00022903"/>
    </source>
</evidence>
<comment type="caution">
    <text evidence="13">The sequence shown here is derived from an EMBL/GenBank/DDBJ whole genome shotgun (WGS) entry which is preliminary data.</text>
</comment>
<sequence>MNPHASQPLSPVALARSCIQHRNLILQITRREVVGRYRGSVIGLGWSFLNPLLMLAVFTFVFSVVFQAKWGVAMEGEAEGKGFFAVVLFIGLIVHALFAEVLTRSPALILSNVNYVKKVIFPLEILPISAVLSAMFHAAISIGVWLLAHLLFIGIPSWQAIFLPLVLLPLITLSLGVSYILASLGVFLRDIGQTMGIIATVLLFLSPVFFPIERLPEQYQPLFMANPLTFIIEQARDVLIWQKLPDFSGILVYMLYSVAILFLGFAWFQKTRKGFADVL</sequence>
<accession>A0ABS9S1D1</accession>
<dbReference type="InterPro" id="IPR000412">
    <property type="entry name" value="ABC_2_transport"/>
</dbReference>
<evidence type="ECO:0000256" key="6">
    <source>
        <dbReference type="ARBA" id="ARBA00022692"/>
    </source>
</evidence>
<feature type="transmembrane region" description="Helical" evidence="11">
    <location>
        <begin position="123"/>
        <end position="148"/>
    </location>
</feature>
<keyword evidence="14" id="KW-1185">Reference proteome</keyword>
<keyword evidence="6 11" id="KW-0812">Transmembrane</keyword>
<organism evidence="13 14">
    <name type="scientific">Vreelandella neptunia</name>
    <dbReference type="NCBI Taxonomy" id="115551"/>
    <lineage>
        <taxon>Bacteria</taxon>
        <taxon>Pseudomonadati</taxon>
        <taxon>Pseudomonadota</taxon>
        <taxon>Gammaproteobacteria</taxon>
        <taxon>Oceanospirillales</taxon>
        <taxon>Halomonadaceae</taxon>
        <taxon>Vreelandella</taxon>
    </lineage>
</organism>
<dbReference type="PANTHER" id="PTHR30413">
    <property type="entry name" value="INNER MEMBRANE TRANSPORT PERMEASE"/>
    <property type="match status" value="1"/>
</dbReference>
<keyword evidence="3 11" id="KW-0813">Transport</keyword>
<dbReference type="PRINTS" id="PR00164">
    <property type="entry name" value="ABC2TRNSPORT"/>
</dbReference>
<dbReference type="EMBL" id="JAKVTW010000001">
    <property type="protein sequence ID" value="MCH4809911.1"/>
    <property type="molecule type" value="Genomic_DNA"/>
</dbReference>
<feature type="transmembrane region" description="Helical" evidence="11">
    <location>
        <begin position="41"/>
        <end position="62"/>
    </location>
</feature>
<evidence type="ECO:0000256" key="8">
    <source>
        <dbReference type="ARBA" id="ARBA00022989"/>
    </source>
</evidence>
<evidence type="ECO:0000256" key="4">
    <source>
        <dbReference type="ARBA" id="ARBA00022475"/>
    </source>
</evidence>
<evidence type="ECO:0000256" key="1">
    <source>
        <dbReference type="ARBA" id="ARBA00004651"/>
    </source>
</evidence>
<keyword evidence="4 11" id="KW-1003">Cell membrane</keyword>
<name>A0ABS9S1D1_9GAMM</name>
<keyword evidence="7" id="KW-0972">Capsule biogenesis/degradation</keyword>
<dbReference type="InterPro" id="IPR013525">
    <property type="entry name" value="ABC2_TM"/>
</dbReference>
<dbReference type="Pfam" id="PF01061">
    <property type="entry name" value="ABC2_membrane"/>
    <property type="match status" value="1"/>
</dbReference>
<feature type="transmembrane region" description="Helical" evidence="11">
    <location>
        <begin position="160"/>
        <end position="182"/>
    </location>
</feature>
<evidence type="ECO:0000259" key="12">
    <source>
        <dbReference type="PROSITE" id="PS51012"/>
    </source>
</evidence>